<organism evidence="1 2">
    <name type="scientific">Erythroxylum novogranatense</name>
    <dbReference type="NCBI Taxonomy" id="1862640"/>
    <lineage>
        <taxon>Eukaryota</taxon>
        <taxon>Viridiplantae</taxon>
        <taxon>Streptophyta</taxon>
        <taxon>Embryophyta</taxon>
        <taxon>Tracheophyta</taxon>
        <taxon>Spermatophyta</taxon>
        <taxon>Magnoliopsida</taxon>
        <taxon>eudicotyledons</taxon>
        <taxon>Gunneridae</taxon>
        <taxon>Pentapetalae</taxon>
        <taxon>rosids</taxon>
        <taxon>fabids</taxon>
        <taxon>Malpighiales</taxon>
        <taxon>Erythroxylaceae</taxon>
        <taxon>Erythroxylum</taxon>
    </lineage>
</organism>
<name>A0AAV8TFU4_9ROSI</name>
<reference evidence="1 2" key="1">
    <citation type="submission" date="2021-09" db="EMBL/GenBank/DDBJ databases">
        <title>Genomic insights and catalytic innovation underlie evolution of tropane alkaloids biosynthesis.</title>
        <authorList>
            <person name="Wang Y.-J."/>
            <person name="Tian T."/>
            <person name="Huang J.-P."/>
            <person name="Huang S.-X."/>
        </authorList>
    </citation>
    <scope>NUCLEOTIDE SEQUENCE [LARGE SCALE GENOMIC DNA]</scope>
    <source>
        <strain evidence="1">KIB-2018</strain>
        <tissue evidence="1">Leaf</tissue>
    </source>
</reference>
<sequence>MNFTSLLYQKGESGDKMRRIISGRVKSIQSDQFACGGVESGFVGLKKFLMHNLKKMDEFCRWRR</sequence>
<comment type="caution">
    <text evidence="1">The sequence shown here is derived from an EMBL/GenBank/DDBJ whole genome shotgun (WGS) entry which is preliminary data.</text>
</comment>
<gene>
    <name evidence="1" type="ORF">K2173_014869</name>
</gene>
<dbReference type="AlphaFoldDB" id="A0AAV8TFU4"/>
<evidence type="ECO:0000313" key="1">
    <source>
        <dbReference type="EMBL" id="KAJ8765747.1"/>
    </source>
</evidence>
<evidence type="ECO:0000313" key="2">
    <source>
        <dbReference type="Proteomes" id="UP001159364"/>
    </source>
</evidence>
<protein>
    <submittedName>
        <fullName evidence="1">Uncharacterized protein</fullName>
    </submittedName>
</protein>
<proteinExistence type="predicted"/>
<dbReference type="EMBL" id="JAIWQS010000005">
    <property type="protein sequence ID" value="KAJ8765747.1"/>
    <property type="molecule type" value="Genomic_DNA"/>
</dbReference>
<accession>A0AAV8TFU4</accession>
<keyword evidence="2" id="KW-1185">Reference proteome</keyword>
<dbReference type="Proteomes" id="UP001159364">
    <property type="component" value="Linkage Group LG05"/>
</dbReference>